<dbReference type="Proteomes" id="UP001163321">
    <property type="component" value="Chromosome 1"/>
</dbReference>
<gene>
    <name evidence="1" type="ORF">PsorP6_001255</name>
</gene>
<reference evidence="1 2" key="1">
    <citation type="journal article" date="2022" name="bioRxiv">
        <title>The genome of the oomycete Peronosclerospora sorghi, a cosmopolitan pathogen of maize and sorghum, is inflated with dispersed pseudogenes.</title>
        <authorList>
            <person name="Fletcher K."/>
            <person name="Martin F."/>
            <person name="Isakeit T."/>
            <person name="Cavanaugh K."/>
            <person name="Magill C."/>
            <person name="Michelmore R."/>
        </authorList>
    </citation>
    <scope>NUCLEOTIDE SEQUENCE [LARGE SCALE GENOMIC DNA]</scope>
    <source>
        <strain evidence="1">P6</strain>
    </source>
</reference>
<sequence>MCSIAYVNPLSYVAQEFDFGVVKQTLHCSHAASTDHDLTSQVVRPVSAFLVWYLVSNRTELVGKTVVEWVLVRGSVGSLRRSSRVIYVSAVRLINLHFSAHTALTDGNEIVLKLLTKNVEINAELSKVQVLSLLWDDNQSVEHFERAFLHPVDVLLGVDVVCWPVLVKPILQTINYLYLRSTHEPNWNDPVTFSNAELTTSRLPAEVIAQKSSSL</sequence>
<protein>
    <submittedName>
        <fullName evidence="1">Uncharacterized protein</fullName>
    </submittedName>
</protein>
<evidence type="ECO:0000313" key="2">
    <source>
        <dbReference type="Proteomes" id="UP001163321"/>
    </source>
</evidence>
<evidence type="ECO:0000313" key="1">
    <source>
        <dbReference type="EMBL" id="KAI9921171.1"/>
    </source>
</evidence>
<organism evidence="1 2">
    <name type="scientific">Peronosclerospora sorghi</name>
    <dbReference type="NCBI Taxonomy" id="230839"/>
    <lineage>
        <taxon>Eukaryota</taxon>
        <taxon>Sar</taxon>
        <taxon>Stramenopiles</taxon>
        <taxon>Oomycota</taxon>
        <taxon>Peronosporomycetes</taxon>
        <taxon>Peronosporales</taxon>
        <taxon>Peronosporaceae</taxon>
        <taxon>Peronosclerospora</taxon>
    </lineage>
</organism>
<name>A0ACC0WU03_9STRA</name>
<accession>A0ACC0WU03</accession>
<dbReference type="EMBL" id="CM047580">
    <property type="protein sequence ID" value="KAI9921171.1"/>
    <property type="molecule type" value="Genomic_DNA"/>
</dbReference>
<comment type="caution">
    <text evidence="1">The sequence shown here is derived from an EMBL/GenBank/DDBJ whole genome shotgun (WGS) entry which is preliminary data.</text>
</comment>
<proteinExistence type="predicted"/>
<keyword evidence="2" id="KW-1185">Reference proteome</keyword>